<dbReference type="InterPro" id="IPR050319">
    <property type="entry name" value="ABC_transp_ATP-bind"/>
</dbReference>
<dbReference type="PROSITE" id="PS50893">
    <property type="entry name" value="ABC_TRANSPORTER_2"/>
    <property type="match status" value="1"/>
</dbReference>
<evidence type="ECO:0000313" key="6">
    <source>
        <dbReference type="EMBL" id="OLF10203.1"/>
    </source>
</evidence>
<accession>A0A7Z0WPZ7</accession>
<dbReference type="AlphaFoldDB" id="A0A7Z0WPZ7"/>
<evidence type="ECO:0000259" key="5">
    <source>
        <dbReference type="PROSITE" id="PS50893"/>
    </source>
</evidence>
<dbReference type="InterPro" id="IPR003439">
    <property type="entry name" value="ABC_transporter-like_ATP-bd"/>
</dbReference>
<gene>
    <name evidence="6" type="ORF">BLA60_17335</name>
</gene>
<comment type="caution">
    <text evidence="6">The sequence shown here is derived from an EMBL/GenBank/DDBJ whole genome shotgun (WGS) entry which is preliminary data.</text>
</comment>
<dbReference type="RefSeq" id="WP_075133924.1">
    <property type="nucleotide sequence ID" value="NZ_MSIF01000007.1"/>
</dbReference>
<keyword evidence="4" id="KW-0067">ATP-binding</keyword>
<evidence type="ECO:0000313" key="7">
    <source>
        <dbReference type="Proteomes" id="UP000185696"/>
    </source>
</evidence>
<dbReference type="SUPFAM" id="SSF52540">
    <property type="entry name" value="P-loop containing nucleoside triphosphate hydrolases"/>
    <property type="match status" value="1"/>
</dbReference>
<evidence type="ECO:0000256" key="3">
    <source>
        <dbReference type="ARBA" id="ARBA00022741"/>
    </source>
</evidence>
<comment type="similarity">
    <text evidence="1">Belongs to the ABC transporter superfamily.</text>
</comment>
<dbReference type="Gene3D" id="3.40.50.300">
    <property type="entry name" value="P-loop containing nucleotide triphosphate hydrolases"/>
    <property type="match status" value="1"/>
</dbReference>
<dbReference type="InterPro" id="IPR027417">
    <property type="entry name" value="P-loop_NTPase"/>
</dbReference>
<dbReference type="GO" id="GO:0055085">
    <property type="term" value="P:transmembrane transport"/>
    <property type="evidence" value="ECO:0007669"/>
    <property type="project" value="UniProtKB-ARBA"/>
</dbReference>
<name>A0A7Z0WPZ7_9PSEU</name>
<proteinExistence type="inferred from homology"/>
<dbReference type="InterPro" id="IPR013563">
    <property type="entry name" value="Oligopep_ABC_C"/>
</dbReference>
<dbReference type="PROSITE" id="PS00211">
    <property type="entry name" value="ABC_TRANSPORTER_1"/>
    <property type="match status" value="1"/>
</dbReference>
<dbReference type="GO" id="GO:0005524">
    <property type="term" value="F:ATP binding"/>
    <property type="evidence" value="ECO:0007669"/>
    <property type="project" value="UniProtKB-KW"/>
</dbReference>
<keyword evidence="7" id="KW-1185">Reference proteome</keyword>
<dbReference type="PANTHER" id="PTHR43776">
    <property type="entry name" value="TRANSPORT ATP-BINDING PROTEIN"/>
    <property type="match status" value="1"/>
</dbReference>
<keyword evidence="3" id="KW-0547">Nucleotide-binding</keyword>
<protein>
    <recommendedName>
        <fullName evidence="5">ABC transporter domain-containing protein</fullName>
    </recommendedName>
</protein>
<evidence type="ECO:0000256" key="1">
    <source>
        <dbReference type="ARBA" id="ARBA00005417"/>
    </source>
</evidence>
<sequence length="318" mass="34254">MTGDALAVEDLVVSYGNRRDPLRAVDRVTLRVARGETFGVIGESGSGKSTLVMAIAGLLPVARGRVRIAPRGGDLTDAPGSVGRDGQVQVIFQDPMLALSPSLPIWRSVAEPLAPTSFRVPTRLRARAVELLRQVGIGPELAGRGPAQLSGGQRQRVTIARAVAADAPLVMCDEPVAALDISLQAGVLRLLDDLRERNGLTYVFVSHDMTSIARLADQVGVMYLGKLVEAGPVRAVLREPRHPYTQALISAVPTVSSHARARRRALLPGEIPDARRPPSGCRFRTRCRFAQERCAVEEPVLGAGEAHQVACHFWPEIR</sequence>
<feature type="domain" description="ABC transporter" evidence="5">
    <location>
        <begin position="6"/>
        <end position="249"/>
    </location>
</feature>
<reference evidence="6 7" key="1">
    <citation type="submission" date="2016-12" db="EMBL/GenBank/DDBJ databases">
        <title>The draft genome sequence of Actinophytocola xinjiangensis.</title>
        <authorList>
            <person name="Wang W."/>
            <person name="Yuan L."/>
        </authorList>
    </citation>
    <scope>NUCLEOTIDE SEQUENCE [LARGE SCALE GENOMIC DNA]</scope>
    <source>
        <strain evidence="6 7">CGMCC 4.4663</strain>
    </source>
</reference>
<dbReference type="EMBL" id="MSIF01000007">
    <property type="protein sequence ID" value="OLF10203.1"/>
    <property type="molecule type" value="Genomic_DNA"/>
</dbReference>
<dbReference type="PANTHER" id="PTHR43776:SF7">
    <property type="entry name" value="D,D-DIPEPTIDE TRANSPORT ATP-BINDING PROTEIN DDPF-RELATED"/>
    <property type="match status" value="1"/>
</dbReference>
<dbReference type="GO" id="GO:0016887">
    <property type="term" value="F:ATP hydrolysis activity"/>
    <property type="evidence" value="ECO:0007669"/>
    <property type="project" value="InterPro"/>
</dbReference>
<dbReference type="GO" id="GO:0015833">
    <property type="term" value="P:peptide transport"/>
    <property type="evidence" value="ECO:0007669"/>
    <property type="project" value="InterPro"/>
</dbReference>
<evidence type="ECO:0000256" key="2">
    <source>
        <dbReference type="ARBA" id="ARBA00022448"/>
    </source>
</evidence>
<dbReference type="SMART" id="SM00382">
    <property type="entry name" value="AAA"/>
    <property type="match status" value="1"/>
</dbReference>
<dbReference type="InterPro" id="IPR003593">
    <property type="entry name" value="AAA+_ATPase"/>
</dbReference>
<dbReference type="CDD" id="cd03257">
    <property type="entry name" value="ABC_NikE_OppD_transporters"/>
    <property type="match status" value="1"/>
</dbReference>
<dbReference type="Pfam" id="PF00005">
    <property type="entry name" value="ABC_tran"/>
    <property type="match status" value="1"/>
</dbReference>
<dbReference type="Pfam" id="PF08352">
    <property type="entry name" value="oligo_HPY"/>
    <property type="match status" value="1"/>
</dbReference>
<evidence type="ECO:0000256" key="4">
    <source>
        <dbReference type="ARBA" id="ARBA00022840"/>
    </source>
</evidence>
<keyword evidence="2" id="KW-0813">Transport</keyword>
<organism evidence="6 7">
    <name type="scientific">Actinophytocola xinjiangensis</name>
    <dbReference type="NCBI Taxonomy" id="485602"/>
    <lineage>
        <taxon>Bacteria</taxon>
        <taxon>Bacillati</taxon>
        <taxon>Actinomycetota</taxon>
        <taxon>Actinomycetes</taxon>
        <taxon>Pseudonocardiales</taxon>
        <taxon>Pseudonocardiaceae</taxon>
    </lineage>
</organism>
<dbReference type="InterPro" id="IPR017871">
    <property type="entry name" value="ABC_transporter-like_CS"/>
</dbReference>
<dbReference type="NCBIfam" id="TIGR01727">
    <property type="entry name" value="oligo_HPY"/>
    <property type="match status" value="1"/>
</dbReference>
<dbReference type="Proteomes" id="UP000185696">
    <property type="component" value="Unassembled WGS sequence"/>
</dbReference>